<reference evidence="2 3" key="1">
    <citation type="submission" date="2021-08" db="EMBL/GenBank/DDBJ databases">
        <title>Comparative Genomics Analysis of the Genus Qipengyuania Reveals Extensive Genetic Diversity and Metabolic Versatility, Including the Description of Fifteen Novel Species.</title>
        <authorList>
            <person name="Liu Y."/>
        </authorList>
    </citation>
    <scope>NUCLEOTIDE SEQUENCE [LARGE SCALE GENOMIC DNA]</scope>
    <source>
        <strain evidence="2 3">1XM2-8</strain>
    </source>
</reference>
<evidence type="ECO:0000256" key="1">
    <source>
        <dbReference type="SAM" id="Phobius"/>
    </source>
</evidence>
<sequence length="61" mass="6541">MKQIHASLLLAASIIGIALLAVAGIVPQEAAQIAPFLLLALFPGAWLHRDRSCSLLKRVRP</sequence>
<accession>A0ABX8ZH38</accession>
<keyword evidence="3" id="KW-1185">Reference proteome</keyword>
<organism evidence="2 3">
    <name type="scientific">Qipengyuania psychrotolerans</name>
    <dbReference type="NCBI Taxonomy" id="2867238"/>
    <lineage>
        <taxon>Bacteria</taxon>
        <taxon>Pseudomonadati</taxon>
        <taxon>Pseudomonadota</taxon>
        <taxon>Alphaproteobacteria</taxon>
        <taxon>Sphingomonadales</taxon>
        <taxon>Erythrobacteraceae</taxon>
        <taxon>Qipengyuania</taxon>
    </lineage>
</organism>
<name>A0ABX8ZH38_9SPHN</name>
<proteinExistence type="predicted"/>
<dbReference type="Proteomes" id="UP000824280">
    <property type="component" value="Chromosome"/>
</dbReference>
<evidence type="ECO:0000313" key="3">
    <source>
        <dbReference type="Proteomes" id="UP000824280"/>
    </source>
</evidence>
<feature type="transmembrane region" description="Helical" evidence="1">
    <location>
        <begin position="33"/>
        <end position="48"/>
    </location>
</feature>
<keyword evidence="1" id="KW-0472">Membrane</keyword>
<dbReference type="RefSeq" id="WP_221422480.1">
    <property type="nucleotide sequence ID" value="NZ_CP081297.1"/>
</dbReference>
<evidence type="ECO:0008006" key="4">
    <source>
        <dbReference type="Google" id="ProtNLM"/>
    </source>
</evidence>
<dbReference type="EMBL" id="CP081297">
    <property type="protein sequence ID" value="QZD86939.1"/>
    <property type="molecule type" value="Genomic_DNA"/>
</dbReference>
<gene>
    <name evidence="2" type="ORF">K3166_12225</name>
</gene>
<keyword evidence="1" id="KW-0812">Transmembrane</keyword>
<evidence type="ECO:0000313" key="2">
    <source>
        <dbReference type="EMBL" id="QZD86939.1"/>
    </source>
</evidence>
<keyword evidence="1" id="KW-1133">Transmembrane helix</keyword>
<protein>
    <recommendedName>
        <fullName evidence="4">DUF454 family protein</fullName>
    </recommendedName>
</protein>